<dbReference type="Proteomes" id="UP000037020">
    <property type="component" value="Unassembled WGS sequence"/>
</dbReference>
<dbReference type="Gene3D" id="3.20.20.140">
    <property type="entry name" value="Metal-dependent hydrolases"/>
    <property type="match status" value="1"/>
</dbReference>
<protein>
    <submittedName>
        <fullName evidence="1">Phosphoesterase</fullName>
    </submittedName>
</protein>
<feature type="non-terminal residue" evidence="1">
    <location>
        <position position="139"/>
    </location>
</feature>
<proteinExistence type="predicted"/>
<accession>A0ABR5IXA9</accession>
<name>A0ABR5IXA9_9ACTN</name>
<evidence type="ECO:0000313" key="2">
    <source>
        <dbReference type="Proteomes" id="UP000037020"/>
    </source>
</evidence>
<keyword evidence="2" id="KW-1185">Reference proteome</keyword>
<feature type="non-terminal residue" evidence="1">
    <location>
        <position position="1"/>
    </location>
</feature>
<gene>
    <name evidence="1" type="ORF">ADK38_34815</name>
</gene>
<sequence length="139" mass="14153">GNSDAHREPQPVGLPQTVVLADDLSRTAIQEGIRAGRSWICESSKINLKFTATGGPGAHAGIGGRLEVGADAAITVRLEVTGAPGCTAAFVTDQGQLYAAPLPDSGTGTVEWRTTASYAAYVRAEVRHAPADGGASGLP</sequence>
<evidence type="ECO:0000313" key="1">
    <source>
        <dbReference type="EMBL" id="KOG85769.1"/>
    </source>
</evidence>
<comment type="caution">
    <text evidence="1">The sequence shown here is derived from an EMBL/GenBank/DDBJ whole genome shotgun (WGS) entry which is preliminary data.</text>
</comment>
<dbReference type="EMBL" id="LGUT01003205">
    <property type="protein sequence ID" value="KOG85769.1"/>
    <property type="molecule type" value="Genomic_DNA"/>
</dbReference>
<organism evidence="1 2">
    <name type="scientific">Streptomyces varsoviensis</name>
    <dbReference type="NCBI Taxonomy" id="67373"/>
    <lineage>
        <taxon>Bacteria</taxon>
        <taxon>Bacillati</taxon>
        <taxon>Actinomycetota</taxon>
        <taxon>Actinomycetes</taxon>
        <taxon>Kitasatosporales</taxon>
        <taxon>Streptomycetaceae</taxon>
        <taxon>Streptomyces</taxon>
    </lineage>
</organism>
<reference evidence="1 2" key="1">
    <citation type="submission" date="2015-07" db="EMBL/GenBank/DDBJ databases">
        <authorList>
            <person name="Ju K.-S."/>
            <person name="Doroghazi J.R."/>
            <person name="Metcalf W.W."/>
        </authorList>
    </citation>
    <scope>NUCLEOTIDE SEQUENCE [LARGE SCALE GENOMIC DNA]</scope>
    <source>
        <strain evidence="1 2">NRRL B-3589</strain>
    </source>
</reference>